<feature type="region of interest" description="Disordered" evidence="1">
    <location>
        <begin position="34"/>
        <end position="58"/>
    </location>
</feature>
<dbReference type="EMBL" id="FTOA01000011">
    <property type="protein sequence ID" value="SIT18574.1"/>
    <property type="molecule type" value="Genomic_DNA"/>
</dbReference>
<organism evidence="3 4">
    <name type="scientific">Insolitispirillum peregrinum</name>
    <dbReference type="NCBI Taxonomy" id="80876"/>
    <lineage>
        <taxon>Bacteria</taxon>
        <taxon>Pseudomonadati</taxon>
        <taxon>Pseudomonadota</taxon>
        <taxon>Alphaproteobacteria</taxon>
        <taxon>Rhodospirillales</taxon>
        <taxon>Novispirillaceae</taxon>
        <taxon>Insolitispirillum</taxon>
    </lineage>
</organism>
<evidence type="ECO:0000313" key="3">
    <source>
        <dbReference type="EMBL" id="SIT18574.1"/>
    </source>
</evidence>
<feature type="transmembrane region" description="Helical" evidence="2">
    <location>
        <begin position="6"/>
        <end position="23"/>
    </location>
</feature>
<keyword evidence="4" id="KW-1185">Reference proteome</keyword>
<feature type="compositionally biased region" description="Basic and acidic residues" evidence="1">
    <location>
        <begin position="39"/>
        <end position="58"/>
    </location>
</feature>
<dbReference type="AlphaFoldDB" id="A0A1N7Q6W1"/>
<dbReference type="RefSeq" id="WP_076402043.1">
    <property type="nucleotide sequence ID" value="NZ_FTOA01000011.1"/>
</dbReference>
<reference evidence="3 4" key="1">
    <citation type="submission" date="2017-01" db="EMBL/GenBank/DDBJ databases">
        <authorList>
            <person name="Mah S.A."/>
            <person name="Swanson W.J."/>
            <person name="Moy G.W."/>
            <person name="Vacquier V.D."/>
        </authorList>
    </citation>
    <scope>NUCLEOTIDE SEQUENCE [LARGE SCALE GENOMIC DNA]</scope>
    <source>
        <strain evidence="3 4">DSM 11589</strain>
    </source>
</reference>
<evidence type="ECO:0000313" key="4">
    <source>
        <dbReference type="Proteomes" id="UP000185678"/>
    </source>
</evidence>
<keyword evidence="2" id="KW-1133">Transmembrane helix</keyword>
<name>A0A1N7Q6W1_9PROT</name>
<keyword evidence="2" id="KW-0472">Membrane</keyword>
<proteinExistence type="predicted"/>
<dbReference type="OrthoDB" id="7366267at2"/>
<keyword evidence="2" id="KW-0812">Transmembrane</keyword>
<accession>A0A1N7Q6W1</accession>
<gene>
    <name evidence="3" type="ORF">SAMN05421779_11137</name>
</gene>
<protein>
    <submittedName>
        <fullName evidence="3">Uncharacterized protein</fullName>
    </submittedName>
</protein>
<dbReference type="Proteomes" id="UP000185678">
    <property type="component" value="Unassembled WGS sequence"/>
</dbReference>
<evidence type="ECO:0000256" key="2">
    <source>
        <dbReference type="SAM" id="Phobius"/>
    </source>
</evidence>
<sequence>MFGLSLSKILLTALVIWLVWMLFKRIGGVARQGAARPSPAERARAAAEEVTRRQSAETEKAAGAALELQACPTCGSYGTPGSTCHCGYKHPSA</sequence>
<evidence type="ECO:0000256" key="1">
    <source>
        <dbReference type="SAM" id="MobiDB-lite"/>
    </source>
</evidence>